<dbReference type="Proteomes" id="UP000078542">
    <property type="component" value="Unassembled WGS sequence"/>
</dbReference>
<sequence length="128" mass="14886">MILPAGPATGNRTCILEKKRQQGFSGEVQGWRRRIMHVEWRTHARCLRGQLFPVVVKELIVLPISFVNDCRHAFAQGENSNSWQNQLFQFKEWKPAIHLDNRYRLMRHEPMLDADGNVTDVLGEDDCN</sequence>
<protein>
    <submittedName>
        <fullName evidence="1">Uncharacterized protein</fullName>
    </submittedName>
</protein>
<evidence type="ECO:0000313" key="2">
    <source>
        <dbReference type="Proteomes" id="UP000078542"/>
    </source>
</evidence>
<keyword evidence="2" id="KW-1185">Reference proteome</keyword>
<gene>
    <name evidence="1" type="ORF">ALC62_03795</name>
</gene>
<dbReference type="AlphaFoldDB" id="A0A151IKY7"/>
<reference evidence="1 2" key="1">
    <citation type="submission" date="2016-03" db="EMBL/GenBank/DDBJ databases">
        <title>Cyphomyrmex costatus WGS genome.</title>
        <authorList>
            <person name="Nygaard S."/>
            <person name="Hu H."/>
            <person name="Boomsma J."/>
            <person name="Zhang G."/>
        </authorList>
    </citation>
    <scope>NUCLEOTIDE SEQUENCE [LARGE SCALE GENOMIC DNA]</scope>
    <source>
        <strain evidence="1">MS0001</strain>
        <tissue evidence="1">Whole body</tissue>
    </source>
</reference>
<accession>A0A151IKY7</accession>
<evidence type="ECO:0000313" key="1">
    <source>
        <dbReference type="EMBL" id="KYN05272.1"/>
    </source>
</evidence>
<name>A0A151IKY7_9HYME</name>
<dbReference type="EMBL" id="KQ977151">
    <property type="protein sequence ID" value="KYN05272.1"/>
    <property type="molecule type" value="Genomic_DNA"/>
</dbReference>
<organism evidence="1 2">
    <name type="scientific">Cyphomyrmex costatus</name>
    <dbReference type="NCBI Taxonomy" id="456900"/>
    <lineage>
        <taxon>Eukaryota</taxon>
        <taxon>Metazoa</taxon>
        <taxon>Ecdysozoa</taxon>
        <taxon>Arthropoda</taxon>
        <taxon>Hexapoda</taxon>
        <taxon>Insecta</taxon>
        <taxon>Pterygota</taxon>
        <taxon>Neoptera</taxon>
        <taxon>Endopterygota</taxon>
        <taxon>Hymenoptera</taxon>
        <taxon>Apocrita</taxon>
        <taxon>Aculeata</taxon>
        <taxon>Formicoidea</taxon>
        <taxon>Formicidae</taxon>
        <taxon>Myrmicinae</taxon>
        <taxon>Cyphomyrmex</taxon>
    </lineage>
</organism>
<proteinExistence type="predicted"/>